<evidence type="ECO:0000259" key="13">
    <source>
        <dbReference type="SMART" id="SM00760"/>
    </source>
</evidence>
<dbReference type="InterPro" id="IPR018312">
    <property type="entry name" value="Chromosome_initiator_DnaA_CS"/>
</dbReference>
<feature type="binding site" evidence="8">
    <location>
        <position position="201"/>
    </location>
    <ligand>
        <name>ATP</name>
        <dbReference type="ChEBI" id="CHEBI:30616"/>
    </ligand>
</feature>
<organism evidence="14 15">
    <name type="scientific">Megamonas hypermegale</name>
    <dbReference type="NCBI Taxonomy" id="158847"/>
    <lineage>
        <taxon>Bacteria</taxon>
        <taxon>Bacillati</taxon>
        <taxon>Bacillota</taxon>
        <taxon>Negativicutes</taxon>
        <taxon>Selenomonadales</taxon>
        <taxon>Selenomonadaceae</taxon>
        <taxon>Megamonas</taxon>
    </lineage>
</organism>
<feature type="domain" description="AAA+ ATPase" evidence="12">
    <location>
        <begin position="186"/>
        <end position="314"/>
    </location>
</feature>
<dbReference type="FunFam" id="1.10.8.60:FF:000003">
    <property type="entry name" value="Chromosomal replication initiator protein DnaA"/>
    <property type="match status" value="1"/>
</dbReference>
<dbReference type="AlphaFoldDB" id="A0A378NNA4"/>
<dbReference type="CDD" id="cd06571">
    <property type="entry name" value="Bac_DnaA_C"/>
    <property type="match status" value="1"/>
</dbReference>
<feature type="binding site" evidence="8">
    <location>
        <position position="199"/>
    </location>
    <ligand>
        <name>ATP</name>
        <dbReference type="ChEBI" id="CHEBI:30616"/>
    </ligand>
</feature>
<dbReference type="SMART" id="SM00760">
    <property type="entry name" value="Bac_DnaA_C"/>
    <property type="match status" value="1"/>
</dbReference>
<feature type="region of interest" description="Domain IV, binds dsDNA" evidence="8">
    <location>
        <begin position="370"/>
        <end position="496"/>
    </location>
</feature>
<dbReference type="RefSeq" id="WP_018999998.1">
    <property type="nucleotide sequence ID" value="NZ_UGPP01000001.1"/>
</dbReference>
<dbReference type="InterPro" id="IPR001957">
    <property type="entry name" value="Chromosome_initiator_DnaA"/>
</dbReference>
<evidence type="ECO:0000256" key="7">
    <source>
        <dbReference type="ARBA" id="ARBA00023125"/>
    </source>
</evidence>
<dbReference type="Proteomes" id="UP000255234">
    <property type="component" value="Unassembled WGS sequence"/>
</dbReference>
<comment type="similarity">
    <text evidence="1 8 11">Belongs to the DnaA family.</text>
</comment>
<dbReference type="Gene3D" id="3.40.50.300">
    <property type="entry name" value="P-loop containing nucleotide triphosphate hydrolases"/>
    <property type="match status" value="1"/>
</dbReference>
<protein>
    <recommendedName>
        <fullName evidence="8 9">Chromosomal replication initiator protein DnaA</fullName>
    </recommendedName>
</protein>
<evidence type="ECO:0000256" key="5">
    <source>
        <dbReference type="ARBA" id="ARBA00022840"/>
    </source>
</evidence>
<dbReference type="Pfam" id="PF00308">
    <property type="entry name" value="Bac_DnaA"/>
    <property type="match status" value="1"/>
</dbReference>
<comment type="caution">
    <text evidence="8">Lacks conserved residue(s) required for the propagation of feature annotation.</text>
</comment>
<keyword evidence="4 8" id="KW-0547">Nucleotide-binding</keyword>
<dbReference type="Gene3D" id="1.10.8.60">
    <property type="match status" value="1"/>
</dbReference>
<reference evidence="14 15" key="1">
    <citation type="submission" date="2018-06" db="EMBL/GenBank/DDBJ databases">
        <authorList>
            <consortium name="Pathogen Informatics"/>
            <person name="Doyle S."/>
        </authorList>
    </citation>
    <scope>NUCLEOTIDE SEQUENCE [LARGE SCALE GENOMIC DNA]</scope>
    <source>
        <strain evidence="14 15">NCTC10571</strain>
    </source>
</reference>
<dbReference type="GO" id="GO:0006270">
    <property type="term" value="P:DNA replication initiation"/>
    <property type="evidence" value="ECO:0007669"/>
    <property type="project" value="UniProtKB-UniRule"/>
</dbReference>
<sequence>MTDIQLQATWEEILKNLENSLSTRVCNNWLKPLKPIKLTTEMLELGAPNVFTKNWVEKYYLPFLTDSCYEITKAHLEISITNLESTKDAETIYPDELKQQQLKKRNTRVRTKKKATSLAQSNDLFQPTLTEAMQPPSEMTETPLPINPGDKSSLNPKYTFESFVIGNSNSFAHAAALAIAENPAKDYNPFFMYGGVGLGKTHLMHAIGHKILQKHPQKRVLYTTSEKFTNELINSIKDGTSAAFRQKYRNIDVLLVDDVQFLANKERIQEEFFHTFNALKDANKQIILSSDRPPKEIKPLEDRLCSRFEGGLLADVQAPDLETRIAILKKKTLMDNLDVPLDVMTYIASHIDNNVRELEGALTRVVAYASFKHYPVTNELAVDVLKNTITKQETTVKQVDKVINIALIQETVAKYFKLTLADLNGKKRNRNIAFPRQIAMYLAREMTDASLPRIGGNFGGRDHTTVMHAHDKIKKQYQDNPKTASVIDEIRKLITS</sequence>
<evidence type="ECO:0000256" key="1">
    <source>
        <dbReference type="ARBA" id="ARBA00006583"/>
    </source>
</evidence>
<feature type="region of interest" description="Domain III, AAA+ region" evidence="8">
    <location>
        <begin position="153"/>
        <end position="369"/>
    </location>
</feature>
<comment type="function">
    <text evidence="8 10">Plays an essential role in the initiation and regulation of chromosomal replication. ATP-DnaA binds to the origin of replication (oriC) to initiate formation of the DNA replication initiation complex once per cell cycle. Binds the DnaA box (a 9 base pair repeat at the origin) and separates the double-stranded (ds)DNA. Forms a right-handed helical filament on oriC DNA; dsDNA binds to the exterior of the filament while single-stranded (ss)DNA is stabiized in the filament's interior. The ATP-DnaA-oriC complex binds and stabilizes one strand of the AT-rich DNA unwinding element (DUE), permitting loading of DNA polymerase. After initiation quickly degrades to an ADP-DnaA complex that is not apt for DNA replication. Binds acidic phospholipids.</text>
</comment>
<dbReference type="InterPro" id="IPR020591">
    <property type="entry name" value="Chromosome_initiator_DnaA-like"/>
</dbReference>
<evidence type="ECO:0000256" key="10">
    <source>
        <dbReference type="RuleBase" id="RU000577"/>
    </source>
</evidence>
<dbReference type="PANTHER" id="PTHR30050">
    <property type="entry name" value="CHROMOSOMAL REPLICATION INITIATOR PROTEIN DNAA"/>
    <property type="match status" value="1"/>
</dbReference>
<evidence type="ECO:0000256" key="6">
    <source>
        <dbReference type="ARBA" id="ARBA00023121"/>
    </source>
</evidence>
<dbReference type="GO" id="GO:0005886">
    <property type="term" value="C:plasma membrane"/>
    <property type="evidence" value="ECO:0007669"/>
    <property type="project" value="TreeGrafter"/>
</dbReference>
<dbReference type="HAMAP" id="MF_00377">
    <property type="entry name" value="DnaA_bact"/>
    <property type="match status" value="1"/>
</dbReference>
<feature type="region of interest" description="Domain I, interacts with DnaA modulators" evidence="8">
    <location>
        <begin position="1"/>
        <end position="116"/>
    </location>
</feature>
<comment type="subunit">
    <text evidence="8">Oligomerizes as a right-handed, spiral filament on DNA at oriC.</text>
</comment>
<dbReference type="PROSITE" id="PS01008">
    <property type="entry name" value="DNAA"/>
    <property type="match status" value="1"/>
</dbReference>
<dbReference type="InterPro" id="IPR010921">
    <property type="entry name" value="Trp_repressor/repl_initiator"/>
</dbReference>
<dbReference type="GO" id="GO:0003688">
    <property type="term" value="F:DNA replication origin binding"/>
    <property type="evidence" value="ECO:0007669"/>
    <property type="project" value="UniProtKB-UniRule"/>
</dbReference>
<evidence type="ECO:0000256" key="4">
    <source>
        <dbReference type="ARBA" id="ARBA00022741"/>
    </source>
</evidence>
<proteinExistence type="inferred from homology"/>
<dbReference type="NCBIfam" id="TIGR00362">
    <property type="entry name" value="DnaA"/>
    <property type="match status" value="1"/>
</dbReference>
<feature type="binding site" evidence="8">
    <location>
        <position position="200"/>
    </location>
    <ligand>
        <name>ATP</name>
        <dbReference type="ChEBI" id="CHEBI:30616"/>
    </ligand>
</feature>
<accession>A0A378NNA4</accession>
<dbReference type="SMART" id="SM00382">
    <property type="entry name" value="AAA"/>
    <property type="match status" value="1"/>
</dbReference>
<keyword evidence="6 8" id="KW-0446">Lipid-binding</keyword>
<evidence type="ECO:0000256" key="8">
    <source>
        <dbReference type="HAMAP-Rule" id="MF_00377"/>
    </source>
</evidence>
<comment type="domain">
    <text evidence="8">Domain I is involved in oligomerization and binding regulators, domain II is flexibile and of varying length in different bacteria, domain III forms the AAA+ region, while domain IV binds dsDNA.</text>
</comment>
<feature type="domain" description="Chromosomal replication initiator DnaA C-terminal" evidence="13">
    <location>
        <begin position="404"/>
        <end position="473"/>
    </location>
</feature>
<dbReference type="FunFam" id="3.40.50.300:FF:000150">
    <property type="entry name" value="Chromosomal replication initiator protein DnaA"/>
    <property type="match status" value="1"/>
</dbReference>
<dbReference type="GO" id="GO:0008289">
    <property type="term" value="F:lipid binding"/>
    <property type="evidence" value="ECO:0007669"/>
    <property type="project" value="UniProtKB-KW"/>
</dbReference>
<dbReference type="PRINTS" id="PR00051">
    <property type="entry name" value="DNAA"/>
</dbReference>
<evidence type="ECO:0000256" key="9">
    <source>
        <dbReference type="NCBIfam" id="TIGR00362"/>
    </source>
</evidence>
<dbReference type="Pfam" id="PF11638">
    <property type="entry name" value="DnaA_N"/>
    <property type="match status" value="1"/>
</dbReference>
<dbReference type="CDD" id="cd00009">
    <property type="entry name" value="AAA"/>
    <property type="match status" value="1"/>
</dbReference>
<dbReference type="GO" id="GO:0006275">
    <property type="term" value="P:regulation of DNA replication"/>
    <property type="evidence" value="ECO:0007669"/>
    <property type="project" value="UniProtKB-UniRule"/>
</dbReference>
<dbReference type="Gene3D" id="3.30.300.180">
    <property type="match status" value="1"/>
</dbReference>
<dbReference type="GO" id="GO:0005737">
    <property type="term" value="C:cytoplasm"/>
    <property type="evidence" value="ECO:0007669"/>
    <property type="project" value="UniProtKB-SubCell"/>
</dbReference>
<evidence type="ECO:0000313" key="14">
    <source>
        <dbReference type="EMBL" id="STY69923.1"/>
    </source>
</evidence>
<dbReference type="EMBL" id="UGPP01000001">
    <property type="protein sequence ID" value="STY69923.1"/>
    <property type="molecule type" value="Genomic_DNA"/>
</dbReference>
<dbReference type="InterPro" id="IPR013159">
    <property type="entry name" value="DnaA_C"/>
</dbReference>
<evidence type="ECO:0000256" key="2">
    <source>
        <dbReference type="ARBA" id="ARBA00022490"/>
    </source>
</evidence>
<keyword evidence="2 8" id="KW-0963">Cytoplasm</keyword>
<evidence type="ECO:0000259" key="12">
    <source>
        <dbReference type="SMART" id="SM00382"/>
    </source>
</evidence>
<evidence type="ECO:0000256" key="11">
    <source>
        <dbReference type="RuleBase" id="RU004227"/>
    </source>
</evidence>
<dbReference type="InterPro" id="IPR003593">
    <property type="entry name" value="AAA+_ATPase"/>
</dbReference>
<dbReference type="InterPro" id="IPR027417">
    <property type="entry name" value="P-loop_NTPase"/>
</dbReference>
<dbReference type="InterPro" id="IPR024633">
    <property type="entry name" value="DnaA_N_dom"/>
</dbReference>
<dbReference type="SUPFAM" id="SSF52540">
    <property type="entry name" value="P-loop containing nucleoside triphosphate hydrolases"/>
    <property type="match status" value="1"/>
</dbReference>
<name>A0A378NNA4_9FIRM</name>
<evidence type="ECO:0000256" key="3">
    <source>
        <dbReference type="ARBA" id="ARBA00022705"/>
    </source>
</evidence>
<keyword evidence="3 8" id="KW-0235">DNA replication</keyword>
<evidence type="ECO:0000313" key="15">
    <source>
        <dbReference type="Proteomes" id="UP000255234"/>
    </source>
</evidence>
<dbReference type="SUPFAM" id="SSF48295">
    <property type="entry name" value="TrpR-like"/>
    <property type="match status" value="1"/>
</dbReference>
<comment type="subcellular location">
    <subcellularLocation>
        <location evidence="8">Cytoplasm</location>
    </subcellularLocation>
</comment>
<keyword evidence="5 8" id="KW-0067">ATP-binding</keyword>
<keyword evidence="7 8" id="KW-0238">DNA-binding</keyword>
<dbReference type="PANTHER" id="PTHR30050:SF2">
    <property type="entry name" value="CHROMOSOMAL REPLICATION INITIATOR PROTEIN DNAA"/>
    <property type="match status" value="1"/>
</dbReference>
<dbReference type="Pfam" id="PF08299">
    <property type="entry name" value="Bac_DnaA_C"/>
    <property type="match status" value="1"/>
</dbReference>
<dbReference type="Gene3D" id="1.10.1750.10">
    <property type="match status" value="1"/>
</dbReference>
<dbReference type="GO" id="GO:0005524">
    <property type="term" value="F:ATP binding"/>
    <property type="evidence" value="ECO:0007669"/>
    <property type="project" value="UniProtKB-UniRule"/>
</dbReference>
<gene>
    <name evidence="8 14" type="primary">dnaA</name>
    <name evidence="14" type="ORF">NCTC10571_00001</name>
</gene>
<feature type="binding site" evidence="8">
    <location>
        <position position="197"/>
    </location>
    <ligand>
        <name>ATP</name>
        <dbReference type="ChEBI" id="CHEBI:30616"/>
    </ligand>
</feature>
<dbReference type="InterPro" id="IPR038454">
    <property type="entry name" value="DnaA_N_sf"/>
</dbReference>
<dbReference type="InterPro" id="IPR013317">
    <property type="entry name" value="DnaA_dom"/>
</dbReference>